<protein>
    <recommendedName>
        <fullName evidence="2">AB hydrolase-1 domain-containing protein</fullName>
    </recommendedName>
</protein>
<accession>S7UDP8</accession>
<dbReference type="PANTHER" id="PTHR37946">
    <property type="entry name" value="SLL1969 PROTEIN"/>
    <property type="match status" value="1"/>
</dbReference>
<dbReference type="PATRIC" id="fig|1121439.3.peg.2861"/>
<comment type="caution">
    <text evidence="3">The sequence shown here is derived from an EMBL/GenBank/DDBJ whole genome shotgun (WGS) entry which is preliminary data.</text>
</comment>
<evidence type="ECO:0000313" key="4">
    <source>
        <dbReference type="Proteomes" id="UP000014975"/>
    </source>
</evidence>
<dbReference type="AlphaFoldDB" id="S7UDP8"/>
<keyword evidence="1" id="KW-0812">Transmembrane</keyword>
<feature type="transmembrane region" description="Helical" evidence="1">
    <location>
        <begin position="7"/>
        <end position="31"/>
    </location>
</feature>
<proteinExistence type="predicted"/>
<dbReference type="OrthoDB" id="275181at2"/>
<keyword evidence="4" id="KW-1185">Reference proteome</keyword>
<evidence type="ECO:0000256" key="1">
    <source>
        <dbReference type="SAM" id="Phobius"/>
    </source>
</evidence>
<dbReference type="eggNOG" id="COG1075">
    <property type="taxonomic scope" value="Bacteria"/>
</dbReference>
<dbReference type="STRING" id="1121439.dsat_1473"/>
<keyword evidence="1" id="KW-0472">Membrane</keyword>
<name>S7UDP8_9BACT</name>
<dbReference type="EMBL" id="ATHI01000032">
    <property type="protein sequence ID" value="EPR30333.1"/>
    <property type="molecule type" value="Genomic_DNA"/>
</dbReference>
<dbReference type="RefSeq" id="WP_020888169.1">
    <property type="nucleotide sequence ID" value="NZ_ATHI01000032.1"/>
</dbReference>
<reference evidence="3 4" key="1">
    <citation type="journal article" date="2013" name="Genome Announc.">
        <title>Draft genome sequences for three mercury-methylating, sulfate-reducing bacteria.</title>
        <authorList>
            <person name="Brown S.D."/>
            <person name="Hurt R.A.Jr."/>
            <person name="Gilmour C.C."/>
            <person name="Elias D.A."/>
        </authorList>
    </citation>
    <scope>NUCLEOTIDE SEQUENCE [LARGE SCALE GENOMIC DNA]</scope>
    <source>
        <strain evidence="3 4">DSM 16529</strain>
    </source>
</reference>
<sequence>MFIIYALLAYVALLALVSTAVAVIIHALLWYESFGTPHEERLRRLAREGLWRFFLGRVAISAACQFFLLLTLPLGRLPSLARPDKDASGPCVVFIHGLYNNPAVWLLWRRWFRQAGLPRQYCPRYESLHQDFMPAMRGVAAQVRAIMKENPDRPIILVGHSLGGVIARRLLAEEDIAKRVAACVTVGAPHRGSSLGALGFGRLVDDLHPTSEVMLALQAFTPAAPVPALSLRSNVDAMVLPVDNSRPPAGSGFQDVETPTCGHVQFLYHPGVARMAIDFVQSSLAGRSAPSR</sequence>
<evidence type="ECO:0000313" key="3">
    <source>
        <dbReference type="EMBL" id="EPR30333.1"/>
    </source>
</evidence>
<dbReference type="Pfam" id="PF00561">
    <property type="entry name" value="Abhydrolase_1"/>
    <property type="match status" value="1"/>
</dbReference>
<dbReference type="Gene3D" id="3.40.50.1820">
    <property type="entry name" value="alpha/beta hydrolase"/>
    <property type="match status" value="1"/>
</dbReference>
<gene>
    <name evidence="3" type="ORF">dsat_1473</name>
</gene>
<dbReference type="PANTHER" id="PTHR37946:SF1">
    <property type="entry name" value="SLL1969 PROTEIN"/>
    <property type="match status" value="1"/>
</dbReference>
<feature type="transmembrane region" description="Helical" evidence="1">
    <location>
        <begin position="51"/>
        <end position="72"/>
    </location>
</feature>
<dbReference type="Proteomes" id="UP000014975">
    <property type="component" value="Unassembled WGS sequence"/>
</dbReference>
<keyword evidence="1" id="KW-1133">Transmembrane helix</keyword>
<dbReference type="InterPro" id="IPR000073">
    <property type="entry name" value="AB_hydrolase_1"/>
</dbReference>
<dbReference type="InterPro" id="IPR029058">
    <property type="entry name" value="AB_hydrolase_fold"/>
</dbReference>
<feature type="domain" description="AB hydrolase-1" evidence="2">
    <location>
        <begin position="138"/>
        <end position="191"/>
    </location>
</feature>
<organism evidence="3 4">
    <name type="scientific">Alkalidesulfovibrio alkalitolerans DSM 16529</name>
    <dbReference type="NCBI Taxonomy" id="1121439"/>
    <lineage>
        <taxon>Bacteria</taxon>
        <taxon>Pseudomonadati</taxon>
        <taxon>Thermodesulfobacteriota</taxon>
        <taxon>Desulfovibrionia</taxon>
        <taxon>Desulfovibrionales</taxon>
        <taxon>Desulfovibrionaceae</taxon>
        <taxon>Alkalidesulfovibrio</taxon>
    </lineage>
</organism>
<evidence type="ECO:0000259" key="2">
    <source>
        <dbReference type="Pfam" id="PF00561"/>
    </source>
</evidence>
<dbReference type="SUPFAM" id="SSF53474">
    <property type="entry name" value="alpha/beta-Hydrolases"/>
    <property type="match status" value="1"/>
</dbReference>